<dbReference type="KEGG" id="vg:6372532"/>
<name>B3FJ14_BP201</name>
<dbReference type="OrthoDB" id="8565at10239"/>
<reference evidence="1 2" key="1">
    <citation type="journal article" date="2008" name="Virology">
        <title>Characterization of Pseudomonas chlororaphis myovirus 201varphi2-1 via genomic sequencing, mass spectrometry, and electron microscopy.</title>
        <authorList>
            <person name="Thomas J.A."/>
            <person name="Rolando M.R."/>
            <person name="Carroll C.A."/>
            <person name="Shen P.S."/>
            <person name="Belnap D.M."/>
            <person name="Weintraub S.T."/>
            <person name="Serwer P."/>
            <person name="Hardies S.C."/>
        </authorList>
    </citation>
    <scope>NUCLEOTIDE SEQUENCE</scope>
</reference>
<dbReference type="Proteomes" id="UP000002421">
    <property type="component" value="Segment"/>
</dbReference>
<organism evidence="1 2">
    <name type="scientific">Pseudomonas phage 201phi2-1</name>
    <name type="common">Pseudomonas chlororaphis phage 201phi2-1</name>
    <dbReference type="NCBI Taxonomy" id="198110"/>
    <lineage>
        <taxon>Viruses</taxon>
        <taxon>Duplodnaviria</taxon>
        <taxon>Heunggongvirae</taxon>
        <taxon>Uroviricota</taxon>
        <taxon>Caudoviricetes</taxon>
        <taxon>Chimalliviridae</taxon>
        <taxon>Serwervirus</taxon>
        <taxon>Serwervirus 201phi21</taxon>
    </lineage>
</organism>
<dbReference type="RefSeq" id="YP_001956875.1">
    <property type="nucleotide sequence ID" value="NC_010821.1"/>
</dbReference>
<organismHost>
    <name type="scientific">Pseudomonas chlororaphis</name>
    <dbReference type="NCBI Taxonomy" id="587753"/>
</organismHost>
<proteinExistence type="predicted"/>
<protein>
    <submittedName>
        <fullName evidence="1">Virion structural protein</fullName>
    </submittedName>
</protein>
<keyword evidence="2" id="KW-1185">Reference proteome</keyword>
<dbReference type="EMBL" id="EU197055">
    <property type="protein sequence ID" value="ABY62981.1"/>
    <property type="molecule type" value="Genomic_DNA"/>
</dbReference>
<gene>
    <name evidence="1" type="ORF">201phi2-1p151</name>
</gene>
<sequence length="400" mass="44432">MTLPIVAAAAAGDVKAIGRELMSTVLTAAKASTRVSSLADLAKPCRVEPITLIDQSIADQPYITDLMKLTVSMFAGYYLQAVNMVMGVGRIDTMKVFDTLNPERSLGGLAFESHRAAVYDPATYSNGLPSLEAFSQPMRRGLIAEYSQEKFEDAWKEDAPFRASLEDGADKEDKPPRNSISSSDAHKIYEAENLAIGKLLNVDVTSDGEKKKLPVLVKLIPAVVPSDTLVQIFTGGGRDTWAHRMFLVKSGQIQFWRDFVMGQDMIDAHMKALMSDRNGAYKAIMDRRRNNVSKSVQSGRLSLADASNIAIISATTMKKSANTLFAKIEDKNMRDKIFDNSYLLLLMVVDERWGRVTIYHRGVDLSTSYRIEDVKLAEKSKGQDITEIFKLFNKQMHTNI</sequence>
<accession>B3FJ14</accession>
<evidence type="ECO:0000313" key="2">
    <source>
        <dbReference type="Proteomes" id="UP000002421"/>
    </source>
</evidence>
<evidence type="ECO:0000313" key="1">
    <source>
        <dbReference type="EMBL" id="ABY62981.1"/>
    </source>
</evidence>